<dbReference type="Gene3D" id="1.20.120.520">
    <property type="entry name" value="nmb1532 protein domain like"/>
    <property type="match status" value="1"/>
</dbReference>
<evidence type="ECO:0000313" key="3">
    <source>
        <dbReference type="Proteomes" id="UP000215595"/>
    </source>
</evidence>
<evidence type="ECO:0000259" key="1">
    <source>
        <dbReference type="Pfam" id="PF01814"/>
    </source>
</evidence>
<proteinExistence type="predicted"/>
<protein>
    <recommendedName>
        <fullName evidence="1">Hemerythrin-like domain-containing protein</fullName>
    </recommendedName>
</protein>
<dbReference type="AlphaFoldDB" id="A0A258FME4"/>
<feature type="domain" description="Hemerythrin-like" evidence="1">
    <location>
        <begin position="59"/>
        <end position="149"/>
    </location>
</feature>
<organism evidence="2 3">
    <name type="scientific">Brevundimonas subvibrioides</name>
    <dbReference type="NCBI Taxonomy" id="74313"/>
    <lineage>
        <taxon>Bacteria</taxon>
        <taxon>Pseudomonadati</taxon>
        <taxon>Pseudomonadota</taxon>
        <taxon>Alphaproteobacteria</taxon>
        <taxon>Caulobacterales</taxon>
        <taxon>Caulobacteraceae</taxon>
        <taxon>Brevundimonas</taxon>
    </lineage>
</organism>
<comment type="caution">
    <text evidence="2">The sequence shown here is derived from an EMBL/GenBank/DDBJ whole genome shotgun (WGS) entry which is preliminary data.</text>
</comment>
<sequence length="209" mass="23274">MTPPIPTVCWAVASSPRRRPSILSDALDVRQALPEAHRWLLETYPRLRWHDAELGEVARFWLQMHGGFRQKQAAMAGQVAAWHAGGDLVSLHRGLIPTLQAYLQHLDGHHRVETGHYFPVMRRVEPRITAGIDLLDADHDAIHGQLEALFKAGLGFHQALASGAPDAADHAAHLADALERASRQTDRHLEDEEDIVIPLITRHADAFAH</sequence>
<dbReference type="Proteomes" id="UP000215595">
    <property type="component" value="Unassembled WGS sequence"/>
</dbReference>
<evidence type="ECO:0000313" key="2">
    <source>
        <dbReference type="EMBL" id="OYX33299.1"/>
    </source>
</evidence>
<gene>
    <name evidence="2" type="ORF">B7Z01_09350</name>
</gene>
<dbReference type="InterPro" id="IPR012312">
    <property type="entry name" value="Hemerythrin-like"/>
</dbReference>
<accession>A0A258FME4</accession>
<name>A0A258FME4_9CAUL</name>
<dbReference type="Pfam" id="PF01814">
    <property type="entry name" value="Hemerythrin"/>
    <property type="match status" value="1"/>
</dbReference>
<dbReference type="EMBL" id="NCEB01000017">
    <property type="protein sequence ID" value="OYX33299.1"/>
    <property type="molecule type" value="Genomic_DNA"/>
</dbReference>
<reference evidence="2 3" key="1">
    <citation type="submission" date="2017-03" db="EMBL/GenBank/DDBJ databases">
        <title>Lifting the veil on microbial sulfur biogeochemistry in mining wastewaters.</title>
        <authorList>
            <person name="Kantor R.S."/>
            <person name="Colenbrander Nelson T."/>
            <person name="Marshall S."/>
            <person name="Bennett D."/>
            <person name="Apte S."/>
            <person name="Camacho D."/>
            <person name="Thomas B.C."/>
            <person name="Warren L.A."/>
            <person name="Banfield J.F."/>
        </authorList>
    </citation>
    <scope>NUCLEOTIDE SEQUENCE [LARGE SCALE GENOMIC DNA]</scope>
    <source>
        <strain evidence="2">32-69-9</strain>
    </source>
</reference>